<dbReference type="PANTHER" id="PTHR34115">
    <property type="entry name" value="PROTEIN, PUTATIVE-RELATED"/>
    <property type="match status" value="1"/>
</dbReference>
<feature type="transmembrane region" description="Helical" evidence="1">
    <location>
        <begin position="241"/>
        <end position="258"/>
    </location>
</feature>
<keyword evidence="1" id="KW-1133">Transmembrane helix</keyword>
<feature type="transmembrane region" description="Helical" evidence="1">
    <location>
        <begin position="170"/>
        <end position="192"/>
    </location>
</feature>
<reference evidence="2" key="1">
    <citation type="submission" date="2023-02" db="EMBL/GenBank/DDBJ databases">
        <title>Genome of toxic invasive species Heracleum sosnowskyi carries increased number of genes despite the absence of recent whole-genome duplications.</title>
        <authorList>
            <person name="Schelkunov M."/>
            <person name="Shtratnikova V."/>
            <person name="Makarenko M."/>
            <person name="Klepikova A."/>
            <person name="Omelchenko D."/>
            <person name="Novikova G."/>
            <person name="Obukhova E."/>
            <person name="Bogdanov V."/>
            <person name="Penin A."/>
            <person name="Logacheva M."/>
        </authorList>
    </citation>
    <scope>NUCLEOTIDE SEQUENCE</scope>
    <source>
        <strain evidence="2">Hsosn_3</strain>
        <tissue evidence="2">Leaf</tissue>
    </source>
</reference>
<keyword evidence="3" id="KW-1185">Reference proteome</keyword>
<protein>
    <submittedName>
        <fullName evidence="2">Uncharacterized protein</fullName>
    </submittedName>
</protein>
<keyword evidence="1" id="KW-0472">Membrane</keyword>
<feature type="transmembrane region" description="Helical" evidence="1">
    <location>
        <begin position="204"/>
        <end position="221"/>
    </location>
</feature>
<accession>A0AAD8LYU7</accession>
<dbReference type="InterPro" id="IPR053258">
    <property type="entry name" value="Ca-permeable_cation_channel"/>
</dbReference>
<evidence type="ECO:0000313" key="2">
    <source>
        <dbReference type="EMBL" id="KAK1353417.1"/>
    </source>
</evidence>
<feature type="transmembrane region" description="Helical" evidence="1">
    <location>
        <begin position="97"/>
        <end position="124"/>
    </location>
</feature>
<evidence type="ECO:0000256" key="1">
    <source>
        <dbReference type="SAM" id="Phobius"/>
    </source>
</evidence>
<sequence length="331" mass="36552">MSSPSHQFIVNNFPTQLNVTFFNVTPSPAKQSGNHAIVGIFGIAASVLLTALQLKYQSRTDSPFQDHPKAMAIAMTSLLIFCLGCDVEQYFSTTRHFLTTAVVVHHVLRLLGFISLASLASVIFSTSTNSAPSLIVYLNFPWFFSASNAQFNVAFINMTPLPAIERGNHGIVSIFGITVSVLLTALQLKYQARSDSPFQDHPKAMAIAISSLLIFCMGCDLEQIFVSPRRFSTSATMLHHVLRLLGFTSLASLAYIIFSTSSSSIPLLIVFLIFTWFFLTRFVLHWLQNNNLHGGRGANHLCTSHPHFAFNQNLDYIDSLPINHTAPANLV</sequence>
<gene>
    <name evidence="2" type="ORF">POM88_052552</name>
</gene>
<organism evidence="2 3">
    <name type="scientific">Heracleum sosnowskyi</name>
    <dbReference type="NCBI Taxonomy" id="360622"/>
    <lineage>
        <taxon>Eukaryota</taxon>
        <taxon>Viridiplantae</taxon>
        <taxon>Streptophyta</taxon>
        <taxon>Embryophyta</taxon>
        <taxon>Tracheophyta</taxon>
        <taxon>Spermatophyta</taxon>
        <taxon>Magnoliopsida</taxon>
        <taxon>eudicotyledons</taxon>
        <taxon>Gunneridae</taxon>
        <taxon>Pentapetalae</taxon>
        <taxon>asterids</taxon>
        <taxon>campanulids</taxon>
        <taxon>Apiales</taxon>
        <taxon>Apiaceae</taxon>
        <taxon>Apioideae</taxon>
        <taxon>apioid superclade</taxon>
        <taxon>Tordylieae</taxon>
        <taxon>Tordyliinae</taxon>
        <taxon>Heracleum</taxon>
    </lineage>
</organism>
<dbReference type="AlphaFoldDB" id="A0AAD8LYU7"/>
<proteinExistence type="predicted"/>
<comment type="caution">
    <text evidence="2">The sequence shown here is derived from an EMBL/GenBank/DDBJ whole genome shotgun (WGS) entry which is preliminary data.</text>
</comment>
<keyword evidence="1" id="KW-0812">Transmembrane</keyword>
<evidence type="ECO:0000313" key="3">
    <source>
        <dbReference type="Proteomes" id="UP001237642"/>
    </source>
</evidence>
<dbReference type="EMBL" id="JAUIZM010000013">
    <property type="protein sequence ID" value="KAK1353417.1"/>
    <property type="molecule type" value="Genomic_DNA"/>
</dbReference>
<dbReference type="Proteomes" id="UP001237642">
    <property type="component" value="Unassembled WGS sequence"/>
</dbReference>
<feature type="transmembrane region" description="Helical" evidence="1">
    <location>
        <begin position="136"/>
        <end position="158"/>
    </location>
</feature>
<reference evidence="2" key="2">
    <citation type="submission" date="2023-05" db="EMBL/GenBank/DDBJ databases">
        <authorList>
            <person name="Schelkunov M.I."/>
        </authorList>
    </citation>
    <scope>NUCLEOTIDE SEQUENCE</scope>
    <source>
        <strain evidence="2">Hsosn_3</strain>
        <tissue evidence="2">Leaf</tissue>
    </source>
</reference>
<name>A0AAD8LYU7_9APIA</name>
<feature type="transmembrane region" description="Helical" evidence="1">
    <location>
        <begin position="36"/>
        <end position="56"/>
    </location>
</feature>
<feature type="transmembrane region" description="Helical" evidence="1">
    <location>
        <begin position="264"/>
        <end position="284"/>
    </location>
</feature>
<dbReference type="PANTHER" id="PTHR34115:SF5">
    <property type="entry name" value="PROTEIN, PUTATIVE-RELATED"/>
    <property type="match status" value="1"/>
</dbReference>